<dbReference type="PANTHER" id="PTHR43708:SF8">
    <property type="entry name" value="OXIDOREDUCTASE"/>
    <property type="match status" value="1"/>
</dbReference>
<dbReference type="InterPro" id="IPR004104">
    <property type="entry name" value="Gfo/Idh/MocA-like_OxRdtase_C"/>
</dbReference>
<dbReference type="SUPFAM" id="SSF51735">
    <property type="entry name" value="NAD(P)-binding Rossmann-fold domains"/>
    <property type="match status" value="1"/>
</dbReference>
<sequence>MNPQHGESTMLRLAVVGAGARSAIAQHAVESGDARIVAAVDPSANARARASASFACEATFETLDELIAAAASGLDIDAAFVTSPDDTHAEIAVALLNAGIAVYLEKPLAIDVDDADAILAASADSGTRLYVGHNMRHMSVVRTMRELILRGEIGEVKAIWCRHFVGNGGDYYFKDWHADRSKANGLLLQKGAHDIDVIHWLAGGTSELVTGLGGLTLYGGIDDRRDNSDRTMPEWFSLDSWPPLSQTELNPVIDVEDLSMVAMRLDNGVLASYQQCHYTPDYWRNYTVIGTEGRLENFGDGDGAVVRVWNTRTLYSEHGDAEYPVIGDAGGHGDADRLTVAEFVAFVRDGIATTTSAVAARDAVATAVAATESIRADGAPRRVRPVDPGVAARL</sequence>
<comment type="caution">
    <text evidence="4">The sequence shown here is derived from an EMBL/GenBank/DDBJ whole genome shotgun (WGS) entry which is preliminary data.</text>
</comment>
<dbReference type="Proteomes" id="UP001500851">
    <property type="component" value="Unassembled WGS sequence"/>
</dbReference>
<protein>
    <submittedName>
        <fullName evidence="4">Gfo/Idh/MocA family oxidoreductase</fullName>
    </submittedName>
</protein>
<evidence type="ECO:0000259" key="2">
    <source>
        <dbReference type="Pfam" id="PF01408"/>
    </source>
</evidence>
<dbReference type="Pfam" id="PF01408">
    <property type="entry name" value="GFO_IDH_MocA"/>
    <property type="match status" value="1"/>
</dbReference>
<keyword evidence="5" id="KW-1185">Reference proteome</keyword>
<gene>
    <name evidence="4" type="ORF">GCM10009768_10520</name>
</gene>
<dbReference type="RefSeq" id="WP_344030217.1">
    <property type="nucleotide sequence ID" value="NZ_BAAAOB010000001.1"/>
</dbReference>
<evidence type="ECO:0000313" key="4">
    <source>
        <dbReference type="EMBL" id="GAA1783575.1"/>
    </source>
</evidence>
<dbReference type="Gene3D" id="3.40.50.720">
    <property type="entry name" value="NAD(P)-binding Rossmann-like Domain"/>
    <property type="match status" value="1"/>
</dbReference>
<dbReference type="InterPro" id="IPR036291">
    <property type="entry name" value="NAD(P)-bd_dom_sf"/>
</dbReference>
<proteinExistence type="inferred from homology"/>
<feature type="domain" description="Gfo/Idh/MocA-like oxidoreductase N-terminal" evidence="2">
    <location>
        <begin position="12"/>
        <end position="133"/>
    </location>
</feature>
<feature type="domain" description="Gfo/Idh/MocA-like oxidoreductase C-terminal" evidence="3">
    <location>
        <begin position="145"/>
        <end position="376"/>
    </location>
</feature>
<comment type="similarity">
    <text evidence="1">Belongs to the Gfo/Idh/MocA family.</text>
</comment>
<name>A0ABP4XHY3_9MICO</name>
<dbReference type="PANTHER" id="PTHR43708">
    <property type="entry name" value="CONSERVED EXPRESSED OXIDOREDUCTASE (EUROFUNG)"/>
    <property type="match status" value="1"/>
</dbReference>
<evidence type="ECO:0000313" key="5">
    <source>
        <dbReference type="Proteomes" id="UP001500851"/>
    </source>
</evidence>
<dbReference type="EMBL" id="BAAAOB010000001">
    <property type="protein sequence ID" value="GAA1783575.1"/>
    <property type="molecule type" value="Genomic_DNA"/>
</dbReference>
<organism evidence="4 5">
    <name type="scientific">Leucobacter iarius</name>
    <dbReference type="NCBI Taxonomy" id="333963"/>
    <lineage>
        <taxon>Bacteria</taxon>
        <taxon>Bacillati</taxon>
        <taxon>Actinomycetota</taxon>
        <taxon>Actinomycetes</taxon>
        <taxon>Micrococcales</taxon>
        <taxon>Microbacteriaceae</taxon>
        <taxon>Leucobacter</taxon>
    </lineage>
</organism>
<dbReference type="SUPFAM" id="SSF55347">
    <property type="entry name" value="Glyceraldehyde-3-phosphate dehydrogenase-like, C-terminal domain"/>
    <property type="match status" value="1"/>
</dbReference>
<evidence type="ECO:0000259" key="3">
    <source>
        <dbReference type="Pfam" id="PF02894"/>
    </source>
</evidence>
<dbReference type="InterPro" id="IPR051317">
    <property type="entry name" value="Gfo/Idh/MocA_oxidoreduct"/>
</dbReference>
<dbReference type="InterPro" id="IPR000683">
    <property type="entry name" value="Gfo/Idh/MocA-like_OxRdtase_N"/>
</dbReference>
<dbReference type="Pfam" id="PF02894">
    <property type="entry name" value="GFO_IDH_MocA_C"/>
    <property type="match status" value="1"/>
</dbReference>
<reference evidence="5" key="1">
    <citation type="journal article" date="2019" name="Int. J. Syst. Evol. Microbiol.">
        <title>The Global Catalogue of Microorganisms (GCM) 10K type strain sequencing project: providing services to taxonomists for standard genome sequencing and annotation.</title>
        <authorList>
            <consortium name="The Broad Institute Genomics Platform"/>
            <consortium name="The Broad Institute Genome Sequencing Center for Infectious Disease"/>
            <person name="Wu L."/>
            <person name="Ma J."/>
        </authorList>
    </citation>
    <scope>NUCLEOTIDE SEQUENCE [LARGE SCALE GENOMIC DNA]</scope>
    <source>
        <strain evidence="5">JCM 14736</strain>
    </source>
</reference>
<evidence type="ECO:0000256" key="1">
    <source>
        <dbReference type="ARBA" id="ARBA00010928"/>
    </source>
</evidence>
<dbReference type="Gene3D" id="3.30.360.10">
    <property type="entry name" value="Dihydrodipicolinate Reductase, domain 2"/>
    <property type="match status" value="1"/>
</dbReference>
<accession>A0ABP4XHY3</accession>